<dbReference type="AlphaFoldDB" id="A0A2Z7BLB6"/>
<proteinExistence type="predicted"/>
<protein>
    <submittedName>
        <fullName evidence="2">Uncharacterized protein</fullName>
    </submittedName>
</protein>
<gene>
    <name evidence="2" type="ORF">F511_29206</name>
</gene>
<keyword evidence="1" id="KW-0175">Coiled coil</keyword>
<name>A0A2Z7BLB6_9LAMI</name>
<dbReference type="EMBL" id="KV005181">
    <property type="protein sequence ID" value="KZV34169.1"/>
    <property type="molecule type" value="Genomic_DNA"/>
</dbReference>
<reference evidence="2 3" key="1">
    <citation type="journal article" date="2015" name="Proc. Natl. Acad. Sci. U.S.A.">
        <title>The resurrection genome of Boea hygrometrica: A blueprint for survival of dehydration.</title>
        <authorList>
            <person name="Xiao L."/>
            <person name="Yang G."/>
            <person name="Zhang L."/>
            <person name="Yang X."/>
            <person name="Zhao S."/>
            <person name="Ji Z."/>
            <person name="Zhou Q."/>
            <person name="Hu M."/>
            <person name="Wang Y."/>
            <person name="Chen M."/>
            <person name="Xu Y."/>
            <person name="Jin H."/>
            <person name="Xiao X."/>
            <person name="Hu G."/>
            <person name="Bao F."/>
            <person name="Hu Y."/>
            <person name="Wan P."/>
            <person name="Li L."/>
            <person name="Deng X."/>
            <person name="Kuang T."/>
            <person name="Xiang C."/>
            <person name="Zhu J.K."/>
            <person name="Oliver M.J."/>
            <person name="He Y."/>
        </authorList>
    </citation>
    <scope>NUCLEOTIDE SEQUENCE [LARGE SCALE GENOMIC DNA]</scope>
    <source>
        <strain evidence="3">cv. XS01</strain>
    </source>
</reference>
<accession>A0A2Z7BLB6</accession>
<evidence type="ECO:0000313" key="3">
    <source>
        <dbReference type="Proteomes" id="UP000250235"/>
    </source>
</evidence>
<keyword evidence="3" id="KW-1185">Reference proteome</keyword>
<sequence>MASCIPKPLRVTQVLVSQFRRRPKLNQLERRESAENEDQLQALKSKVNQLVQEYRSALKIQFEMMKISWKRKSGSNYKSAGALRLDDISSDVIIQQELQCSADEVSVVEDSADERSACYGMSCDDISLDVIIISRWISAEEAKHEKLKRRRVKFQQMA</sequence>
<dbReference type="Proteomes" id="UP000250235">
    <property type="component" value="Unassembled WGS sequence"/>
</dbReference>
<evidence type="ECO:0000313" key="2">
    <source>
        <dbReference type="EMBL" id="KZV34169.1"/>
    </source>
</evidence>
<evidence type="ECO:0000256" key="1">
    <source>
        <dbReference type="SAM" id="Coils"/>
    </source>
</evidence>
<organism evidence="2 3">
    <name type="scientific">Dorcoceras hygrometricum</name>
    <dbReference type="NCBI Taxonomy" id="472368"/>
    <lineage>
        <taxon>Eukaryota</taxon>
        <taxon>Viridiplantae</taxon>
        <taxon>Streptophyta</taxon>
        <taxon>Embryophyta</taxon>
        <taxon>Tracheophyta</taxon>
        <taxon>Spermatophyta</taxon>
        <taxon>Magnoliopsida</taxon>
        <taxon>eudicotyledons</taxon>
        <taxon>Gunneridae</taxon>
        <taxon>Pentapetalae</taxon>
        <taxon>asterids</taxon>
        <taxon>lamiids</taxon>
        <taxon>Lamiales</taxon>
        <taxon>Gesneriaceae</taxon>
        <taxon>Didymocarpoideae</taxon>
        <taxon>Trichosporeae</taxon>
        <taxon>Loxocarpinae</taxon>
        <taxon>Dorcoceras</taxon>
    </lineage>
</organism>
<feature type="coiled-coil region" evidence="1">
    <location>
        <begin position="26"/>
        <end position="60"/>
    </location>
</feature>